<name>A0A0U9HXE2_9BACT</name>
<protein>
    <submittedName>
        <fullName evidence="1">Magnesium chelatase subunit D</fullName>
    </submittedName>
</protein>
<sequence>MTLHTGLCQIGAGLLEAYKLMKIMYFKEPQSRMLIFIITDGKANVSLSDIPVFEELKSICFMLKDFPQSDFIVIDTEKKDKFMTMNLASKIAEWLNARYFLMDELKSENLIGIVKNYKI</sequence>
<dbReference type="PANTHER" id="PTHR35023:SF1">
    <property type="entry name" value="MG-PROTOPORPHYRIN IX CHELATASE"/>
    <property type="match status" value="1"/>
</dbReference>
<dbReference type="EMBL" id="BCNO01000001">
    <property type="protein sequence ID" value="GAQ94389.1"/>
    <property type="molecule type" value="Genomic_DNA"/>
</dbReference>
<proteinExistence type="predicted"/>
<dbReference type="PANTHER" id="PTHR35023">
    <property type="entry name" value="CHELATASE-RELATED"/>
    <property type="match status" value="1"/>
</dbReference>
<gene>
    <name evidence="1" type="ORF">TAGGR_1569</name>
</gene>
<dbReference type="Proteomes" id="UP000054976">
    <property type="component" value="Unassembled WGS sequence"/>
</dbReference>
<keyword evidence="2" id="KW-1185">Reference proteome</keyword>
<reference evidence="2" key="1">
    <citation type="submission" date="2016-01" db="EMBL/GenBank/DDBJ databases">
        <title>Draft genome sequence of Thermodesulfovibrio aggregans strain TGE-P1.</title>
        <authorList>
            <person name="Sekiguchi Y."/>
            <person name="Ohashi A."/>
            <person name="Matsuura N."/>
            <person name="Tourlousse M.D."/>
        </authorList>
    </citation>
    <scope>NUCLEOTIDE SEQUENCE [LARGE SCALE GENOMIC DNA]</scope>
    <source>
        <strain evidence="2">TGE-P1</strain>
    </source>
</reference>
<comment type="caution">
    <text evidence="1">The sequence shown here is derived from an EMBL/GenBank/DDBJ whole genome shotgun (WGS) entry which is preliminary data.</text>
</comment>
<evidence type="ECO:0000313" key="1">
    <source>
        <dbReference type="EMBL" id="GAQ94389.1"/>
    </source>
</evidence>
<accession>A0A0U9HXE2</accession>
<dbReference type="InterPro" id="IPR052989">
    <property type="entry name" value="Mg-chelatase_DI-like"/>
</dbReference>
<dbReference type="STRING" id="86166.TAGGR_1569"/>
<dbReference type="AlphaFoldDB" id="A0A0U9HXE2"/>
<evidence type="ECO:0000313" key="2">
    <source>
        <dbReference type="Proteomes" id="UP000054976"/>
    </source>
</evidence>
<organism evidence="1 2">
    <name type="scientific">Thermodesulfovibrio aggregans</name>
    <dbReference type="NCBI Taxonomy" id="86166"/>
    <lineage>
        <taxon>Bacteria</taxon>
        <taxon>Pseudomonadati</taxon>
        <taxon>Nitrospirota</taxon>
        <taxon>Thermodesulfovibrionia</taxon>
        <taxon>Thermodesulfovibrionales</taxon>
        <taxon>Thermodesulfovibrionaceae</taxon>
        <taxon>Thermodesulfovibrio</taxon>
    </lineage>
</organism>